<feature type="domain" description="MYND-type" evidence="4">
    <location>
        <begin position="236"/>
        <end position="274"/>
    </location>
</feature>
<organism evidence="5 6">
    <name type="scientific">Passalora fulva</name>
    <name type="common">Tomato leaf mold</name>
    <name type="synonym">Cladosporium fulvum</name>
    <dbReference type="NCBI Taxonomy" id="5499"/>
    <lineage>
        <taxon>Eukaryota</taxon>
        <taxon>Fungi</taxon>
        <taxon>Dikarya</taxon>
        <taxon>Ascomycota</taxon>
        <taxon>Pezizomycotina</taxon>
        <taxon>Dothideomycetes</taxon>
        <taxon>Dothideomycetidae</taxon>
        <taxon>Mycosphaerellales</taxon>
        <taxon>Mycosphaerellaceae</taxon>
        <taxon>Fulvia</taxon>
    </lineage>
</organism>
<dbReference type="Pfam" id="PF01753">
    <property type="entry name" value="zf-MYND"/>
    <property type="match status" value="1"/>
</dbReference>
<evidence type="ECO:0000259" key="4">
    <source>
        <dbReference type="Pfam" id="PF01753"/>
    </source>
</evidence>
<evidence type="ECO:0000313" key="5">
    <source>
        <dbReference type="EMBL" id="UJO22561.1"/>
    </source>
</evidence>
<accession>A0A9Q8PHL4</accession>
<keyword evidence="2" id="KW-0863">Zinc-finger</keyword>
<dbReference type="GO" id="GO:0008270">
    <property type="term" value="F:zinc ion binding"/>
    <property type="evidence" value="ECO:0007669"/>
    <property type="project" value="UniProtKB-KW"/>
</dbReference>
<dbReference type="EMBL" id="CP090172">
    <property type="protein sequence ID" value="UJO22561.1"/>
    <property type="molecule type" value="Genomic_DNA"/>
</dbReference>
<dbReference type="Gene3D" id="6.10.140.2220">
    <property type="match status" value="1"/>
</dbReference>
<proteinExistence type="predicted"/>
<evidence type="ECO:0000256" key="1">
    <source>
        <dbReference type="ARBA" id="ARBA00022723"/>
    </source>
</evidence>
<dbReference type="InterPro" id="IPR002893">
    <property type="entry name" value="Znf_MYND"/>
</dbReference>
<keyword evidence="1" id="KW-0479">Metal-binding</keyword>
<evidence type="ECO:0000256" key="3">
    <source>
        <dbReference type="ARBA" id="ARBA00022833"/>
    </source>
</evidence>
<keyword evidence="6" id="KW-1185">Reference proteome</keyword>
<dbReference type="KEGG" id="ffu:CLAFUR5_12204"/>
<dbReference type="AlphaFoldDB" id="A0A9Q8PHL4"/>
<dbReference type="Proteomes" id="UP000756132">
    <property type="component" value="Chromosome 10"/>
</dbReference>
<dbReference type="RefSeq" id="XP_047766927.1">
    <property type="nucleotide sequence ID" value="XM_047911352.1"/>
</dbReference>
<reference evidence="5" key="2">
    <citation type="journal article" date="2022" name="Microb. Genom.">
        <title>A chromosome-scale genome assembly of the tomato pathogen Cladosporium fulvum reveals a compartmentalized genome architecture and the presence of a dispensable chromosome.</title>
        <authorList>
            <person name="Zaccaron A.Z."/>
            <person name="Chen L.H."/>
            <person name="Samaras A."/>
            <person name="Stergiopoulos I."/>
        </authorList>
    </citation>
    <scope>NUCLEOTIDE SEQUENCE</scope>
    <source>
        <strain evidence="5">Race5_Kim</strain>
    </source>
</reference>
<sequence>MTTSTKGVQSWAIKATSCPSADNRTSVCTLTPVKRNVTAIGAFDNEYWVDSPVATQLGLPLKICNMATEGRAIRADALHKNFRGGINNPDAVLNHVANRLFTEIDTTKAGFGELSFVDNWRFWDVVLIARTDGQHLDIEHLHAMDWFLRGRIKEIRAHTRTLAGAKEKQKYLHAIKDSSFTAGNMAATWESIKADGIAKGYEKYEGMGNPFKPVMKTKGKKNKIESAGGSGTPKICAYCGGRSFWLTASGGCEEVWYCGRACEDRDRAVHQDVCGGMVIDG</sequence>
<dbReference type="SUPFAM" id="SSF144232">
    <property type="entry name" value="HIT/MYND zinc finger-like"/>
    <property type="match status" value="1"/>
</dbReference>
<dbReference type="GeneID" id="71992082"/>
<name>A0A9Q8PHL4_PASFU</name>
<gene>
    <name evidence="5" type="ORF">CLAFUR5_12204</name>
</gene>
<keyword evidence="3" id="KW-0862">Zinc</keyword>
<evidence type="ECO:0000313" key="6">
    <source>
        <dbReference type="Proteomes" id="UP000756132"/>
    </source>
</evidence>
<protein>
    <recommendedName>
        <fullName evidence="4">MYND-type domain-containing protein</fullName>
    </recommendedName>
</protein>
<evidence type="ECO:0000256" key="2">
    <source>
        <dbReference type="ARBA" id="ARBA00022771"/>
    </source>
</evidence>
<reference evidence="5" key="1">
    <citation type="submission" date="2021-12" db="EMBL/GenBank/DDBJ databases">
        <authorList>
            <person name="Zaccaron A."/>
            <person name="Stergiopoulos I."/>
        </authorList>
    </citation>
    <scope>NUCLEOTIDE SEQUENCE</scope>
    <source>
        <strain evidence="5">Race5_Kim</strain>
    </source>
</reference>